<proteinExistence type="predicted"/>
<feature type="region of interest" description="Disordered" evidence="1">
    <location>
        <begin position="54"/>
        <end position="223"/>
    </location>
</feature>
<dbReference type="PRINTS" id="PR01217">
    <property type="entry name" value="PRICHEXTENSN"/>
</dbReference>
<feature type="compositionally biased region" description="Low complexity" evidence="1">
    <location>
        <begin position="133"/>
        <end position="166"/>
    </location>
</feature>
<dbReference type="KEGG" id="nsl:BOX37_24830"/>
<evidence type="ECO:0000256" key="1">
    <source>
        <dbReference type="SAM" id="MobiDB-lite"/>
    </source>
</evidence>
<protein>
    <submittedName>
        <fullName evidence="2">Uncharacterized protein</fullName>
    </submittedName>
</protein>
<feature type="compositionally biased region" description="Acidic residues" evidence="1">
    <location>
        <begin position="167"/>
        <end position="176"/>
    </location>
</feature>
<dbReference type="PROSITE" id="PS51257">
    <property type="entry name" value="PROKAR_LIPOPROTEIN"/>
    <property type="match status" value="1"/>
</dbReference>
<accession>A0A1J0VX79</accession>
<name>A0A1J0VX79_9NOCA</name>
<feature type="compositionally biased region" description="Low complexity" evidence="1">
    <location>
        <begin position="191"/>
        <end position="223"/>
    </location>
</feature>
<dbReference type="AlphaFoldDB" id="A0A1J0VX79"/>
<dbReference type="RefSeq" id="WP_071929797.1">
    <property type="nucleotide sequence ID" value="NZ_CP018082.1"/>
</dbReference>
<reference evidence="2" key="1">
    <citation type="submission" date="2016-11" db="EMBL/GenBank/DDBJ databases">
        <authorList>
            <person name="Jaros S."/>
            <person name="Januszkiewicz K."/>
            <person name="Wedrychowicz H."/>
        </authorList>
    </citation>
    <scope>NUCLEOTIDE SEQUENCE [LARGE SCALE GENOMIC DNA]</scope>
    <source>
        <strain evidence="2">Y48</strain>
    </source>
</reference>
<gene>
    <name evidence="2" type="ORF">BOX37_24830</name>
</gene>
<evidence type="ECO:0000313" key="2">
    <source>
        <dbReference type="EMBL" id="APE36613.1"/>
    </source>
</evidence>
<keyword evidence="3" id="KW-1185">Reference proteome</keyword>
<dbReference type="OrthoDB" id="4571894at2"/>
<organism evidence="2 3">
    <name type="scientific">Nocardia mangyaensis</name>
    <dbReference type="NCBI Taxonomy" id="2213200"/>
    <lineage>
        <taxon>Bacteria</taxon>
        <taxon>Bacillati</taxon>
        <taxon>Actinomycetota</taxon>
        <taxon>Actinomycetes</taxon>
        <taxon>Mycobacteriales</taxon>
        <taxon>Nocardiaceae</taxon>
        <taxon>Nocardia</taxon>
    </lineage>
</organism>
<dbReference type="EMBL" id="CP018082">
    <property type="protein sequence ID" value="APE36613.1"/>
    <property type="molecule type" value="Genomic_DNA"/>
</dbReference>
<sequence length="223" mass="23463">MDEGRAKIIGPAVAAGAVSLGLIVIGACGVGQQEVYVPPPPLSADLAVAPSRLPEEPTATTYRIEIPPSPTWRVAPYMPPRKPFSLSSTETTPKPPAEDDDSTESRPPEAAAEPRTPETTDDSTTDPEPEPEPAAAEPPTTTSPARTTTRPGPTRTVTPPRIGPPVEEVDEFEATEDPSYPPTHAYDRLSTTAQPTATTPTADRPSTVQTPTTTAPTATEPTR</sequence>
<dbReference type="Proteomes" id="UP000183810">
    <property type="component" value="Chromosome"/>
</dbReference>
<evidence type="ECO:0000313" key="3">
    <source>
        <dbReference type="Proteomes" id="UP000183810"/>
    </source>
</evidence>
<feature type="compositionally biased region" description="Acidic residues" evidence="1">
    <location>
        <begin position="119"/>
        <end position="131"/>
    </location>
</feature>